<gene>
    <name evidence="1" type="ORF">RHGRI_004502</name>
</gene>
<evidence type="ECO:0000313" key="1">
    <source>
        <dbReference type="EMBL" id="KAG5561473.1"/>
    </source>
</evidence>
<name>A0AAV6L8W4_9ERIC</name>
<proteinExistence type="predicted"/>
<dbReference type="PANTHER" id="PTHR36382:SF2">
    <property type="entry name" value="OS04G0635700 PROTEIN"/>
    <property type="match status" value="1"/>
</dbReference>
<dbReference type="EMBL" id="JACTNZ010000002">
    <property type="protein sequence ID" value="KAG5561473.1"/>
    <property type="molecule type" value="Genomic_DNA"/>
</dbReference>
<dbReference type="Proteomes" id="UP000823749">
    <property type="component" value="Chromosome 2"/>
</dbReference>
<comment type="caution">
    <text evidence="1">The sequence shown here is derived from an EMBL/GenBank/DDBJ whole genome shotgun (WGS) entry which is preliminary data.</text>
</comment>
<reference evidence="1" key="1">
    <citation type="submission" date="2020-08" db="EMBL/GenBank/DDBJ databases">
        <title>Plant Genome Project.</title>
        <authorList>
            <person name="Zhang R.-G."/>
        </authorList>
    </citation>
    <scope>NUCLEOTIDE SEQUENCE</scope>
    <source>
        <strain evidence="1">WSP0</strain>
        <tissue evidence="1">Leaf</tissue>
    </source>
</reference>
<evidence type="ECO:0008006" key="3">
    <source>
        <dbReference type="Google" id="ProtNLM"/>
    </source>
</evidence>
<dbReference type="AlphaFoldDB" id="A0AAV6L8W4"/>
<evidence type="ECO:0000313" key="2">
    <source>
        <dbReference type="Proteomes" id="UP000823749"/>
    </source>
</evidence>
<keyword evidence="2" id="KW-1185">Reference proteome</keyword>
<dbReference type="PANTHER" id="PTHR36382">
    <property type="entry name" value="OSJNBA0043L09.26 PROTEIN"/>
    <property type="match status" value="1"/>
</dbReference>
<sequence>MMALKNFKCSYQSSFLSGHSFPQRRIKPKSGFAPRQVASTAAQIRKLGVRACASEGGEKAAERRSFLTLEEAGLVEISGLGTHERFLCRLTISSLNLLRVISEQEGCSIEELNAGKVCDWFMKDKLRREQKLDSAVLQWDDSEFQF</sequence>
<accession>A0AAV6L8W4</accession>
<organism evidence="1 2">
    <name type="scientific">Rhododendron griersonianum</name>
    <dbReference type="NCBI Taxonomy" id="479676"/>
    <lineage>
        <taxon>Eukaryota</taxon>
        <taxon>Viridiplantae</taxon>
        <taxon>Streptophyta</taxon>
        <taxon>Embryophyta</taxon>
        <taxon>Tracheophyta</taxon>
        <taxon>Spermatophyta</taxon>
        <taxon>Magnoliopsida</taxon>
        <taxon>eudicotyledons</taxon>
        <taxon>Gunneridae</taxon>
        <taxon>Pentapetalae</taxon>
        <taxon>asterids</taxon>
        <taxon>Ericales</taxon>
        <taxon>Ericaceae</taxon>
        <taxon>Ericoideae</taxon>
        <taxon>Rhodoreae</taxon>
        <taxon>Rhododendron</taxon>
    </lineage>
</organism>
<protein>
    <recommendedName>
        <fullName evidence="3">Receptor-interacting protein</fullName>
    </recommendedName>
</protein>